<reference evidence="2" key="1">
    <citation type="submission" date="2023-04" db="EMBL/GenBank/DDBJ databases">
        <title>Colletotrichum limetticola genome sequence.</title>
        <authorList>
            <person name="Baroncelli R."/>
        </authorList>
    </citation>
    <scope>NUCLEOTIDE SEQUENCE</scope>
    <source>
        <strain evidence="2">KLA-Anderson</strain>
    </source>
</reference>
<keyword evidence="3" id="KW-1185">Reference proteome</keyword>
<evidence type="ECO:0000313" key="3">
    <source>
        <dbReference type="Proteomes" id="UP001169217"/>
    </source>
</evidence>
<dbReference type="InterPro" id="IPR036389">
    <property type="entry name" value="RNase_III_sf"/>
</dbReference>
<feature type="region of interest" description="Disordered" evidence="1">
    <location>
        <begin position="140"/>
        <end position="165"/>
    </location>
</feature>
<name>A0ABQ9P814_9PEZI</name>
<organism evidence="2 3">
    <name type="scientific">Colletotrichum limetticola</name>
    <dbReference type="NCBI Taxonomy" id="1209924"/>
    <lineage>
        <taxon>Eukaryota</taxon>
        <taxon>Fungi</taxon>
        <taxon>Dikarya</taxon>
        <taxon>Ascomycota</taxon>
        <taxon>Pezizomycotina</taxon>
        <taxon>Sordariomycetes</taxon>
        <taxon>Hypocreomycetidae</taxon>
        <taxon>Glomerellales</taxon>
        <taxon>Glomerellaceae</taxon>
        <taxon>Colletotrichum</taxon>
        <taxon>Colletotrichum acutatum species complex</taxon>
    </lineage>
</organism>
<evidence type="ECO:0008006" key="4">
    <source>
        <dbReference type="Google" id="ProtNLM"/>
    </source>
</evidence>
<gene>
    <name evidence="2" type="ORF">CLIM01_14469</name>
</gene>
<accession>A0ABQ9P814</accession>
<comment type="caution">
    <text evidence="2">The sequence shown here is derived from an EMBL/GenBank/DDBJ whole genome shotgun (WGS) entry which is preliminary data.</text>
</comment>
<evidence type="ECO:0000256" key="1">
    <source>
        <dbReference type="SAM" id="MobiDB-lite"/>
    </source>
</evidence>
<evidence type="ECO:0000313" key="2">
    <source>
        <dbReference type="EMBL" id="KAK0368173.1"/>
    </source>
</evidence>
<protein>
    <recommendedName>
        <fullName evidence="4">RNase III domain-containing protein</fullName>
    </recommendedName>
</protein>
<dbReference type="Gene3D" id="1.10.1520.10">
    <property type="entry name" value="Ribonuclease III domain"/>
    <property type="match status" value="1"/>
</dbReference>
<dbReference type="EMBL" id="JARUPT010000929">
    <property type="protein sequence ID" value="KAK0368173.1"/>
    <property type="molecule type" value="Genomic_DNA"/>
</dbReference>
<sequence>MQSQQDRYKVDEAMRLIDHRFNNINWLLEALQAPGSGVKNIGDRRVIDGNKILAPLGDSLIRLFAVEAMIDSNIATRSDIDAQSQHARNNSRLVEIFDSFAFSPCVSVNPSQGFALGAQTKIDTIKAIIGAVYKDRGGGREGLDAAKRPAQTKRKPGSPALGHRGIQTEIPSEYGAWRLLSSRQIQRRTSKQTGVSLGVAFFSQDLLPREPTTVFLGDSVWGPWCPDAGVPGFLLARGLIAE</sequence>
<dbReference type="SUPFAM" id="SSF69065">
    <property type="entry name" value="RNase III domain-like"/>
    <property type="match status" value="1"/>
</dbReference>
<proteinExistence type="predicted"/>
<dbReference type="Proteomes" id="UP001169217">
    <property type="component" value="Unassembled WGS sequence"/>
</dbReference>